<keyword evidence="5 6" id="KW-0539">Nucleus</keyword>
<dbReference type="EMBL" id="CP046234">
    <property type="protein sequence ID" value="WFD46143.1"/>
    <property type="molecule type" value="Genomic_DNA"/>
</dbReference>
<dbReference type="InterPro" id="IPR003617">
    <property type="entry name" value="TFIIS/CRSP70_N_sub"/>
</dbReference>
<feature type="domain" description="TFIIS N-terminal" evidence="8">
    <location>
        <begin position="6"/>
        <end position="83"/>
    </location>
</feature>
<evidence type="ECO:0000259" key="8">
    <source>
        <dbReference type="PROSITE" id="PS51319"/>
    </source>
</evidence>
<dbReference type="GO" id="GO:0003746">
    <property type="term" value="F:translation elongation factor activity"/>
    <property type="evidence" value="ECO:0007669"/>
    <property type="project" value="UniProtKB-KW"/>
</dbReference>
<dbReference type="PROSITE" id="PS51321">
    <property type="entry name" value="TFIIS_CENTRAL"/>
    <property type="match status" value="1"/>
</dbReference>
<evidence type="ECO:0000313" key="11">
    <source>
        <dbReference type="Proteomes" id="UP000818624"/>
    </source>
</evidence>
<dbReference type="SUPFAM" id="SSF47676">
    <property type="entry name" value="Conserved domain common to transcription factors TFIIS, elongin A, CRSP70"/>
    <property type="match status" value="1"/>
</dbReference>
<dbReference type="InterPro" id="IPR035441">
    <property type="entry name" value="TFIIS/LEDGF_dom_sf"/>
</dbReference>
<feature type="compositionally biased region" description="Basic and acidic residues" evidence="7">
    <location>
        <begin position="1"/>
        <end position="10"/>
    </location>
</feature>
<dbReference type="SMART" id="SM00509">
    <property type="entry name" value="TFS2N"/>
    <property type="match status" value="1"/>
</dbReference>
<comment type="subcellular location">
    <subcellularLocation>
        <location evidence="1 6">Nucleus</location>
    </subcellularLocation>
</comment>
<dbReference type="Pfam" id="PF07500">
    <property type="entry name" value="TFIIS_M"/>
    <property type="match status" value="1"/>
</dbReference>
<evidence type="ECO:0000256" key="5">
    <source>
        <dbReference type="ARBA" id="ARBA00023242"/>
    </source>
</evidence>
<keyword evidence="3" id="KW-0863">Zinc-finger</keyword>
<dbReference type="SMART" id="SM00510">
    <property type="entry name" value="TFS2M"/>
    <property type="match status" value="1"/>
</dbReference>
<sequence length="280" mass="30462">MTSRVEETKKLNKQLSKAASDGKTEDVLALLKQLKQVVEPTEELIRATKIGVAVGKLRTHADARISDLAKELVKTWKAQVEKQRRESSAKDKPKAEPAAAAAAEPVAPAEAPAKSDKLVNIDFEVLNDKTRNACLKLLYSSLELAPDADAQVVYSVAMRIEQATLDTIGHGAVNGDYRAKIRSLSLNLKDKNNPELREQVLLGEITPEKLVVMRSEVRAPPLTPGHGLECTQGRARASAGAKLAQRQGRRGTGSRDRCVPVRQVQAAQDPLLPDADTQCR</sequence>
<evidence type="ECO:0000256" key="4">
    <source>
        <dbReference type="ARBA" id="ARBA00022833"/>
    </source>
</evidence>
<evidence type="ECO:0000259" key="9">
    <source>
        <dbReference type="PROSITE" id="PS51321"/>
    </source>
</evidence>
<keyword evidence="4" id="KW-0862">Zinc</keyword>
<dbReference type="Gene3D" id="1.10.472.30">
    <property type="entry name" value="Transcription elongation factor S-II, central domain"/>
    <property type="match status" value="1"/>
</dbReference>
<evidence type="ECO:0000256" key="3">
    <source>
        <dbReference type="ARBA" id="ARBA00022771"/>
    </source>
</evidence>
<organism evidence="10 11">
    <name type="scientific">Malassezia furfur</name>
    <name type="common">Pityriasis versicolor infection agent</name>
    <name type="synonym">Pityrosporum furfur</name>
    <dbReference type="NCBI Taxonomy" id="55194"/>
    <lineage>
        <taxon>Eukaryota</taxon>
        <taxon>Fungi</taxon>
        <taxon>Dikarya</taxon>
        <taxon>Basidiomycota</taxon>
        <taxon>Ustilaginomycotina</taxon>
        <taxon>Malasseziomycetes</taxon>
        <taxon>Malasseziales</taxon>
        <taxon>Malasseziaceae</taxon>
        <taxon>Malassezia</taxon>
    </lineage>
</organism>
<evidence type="ECO:0000256" key="6">
    <source>
        <dbReference type="PROSITE-ProRule" id="PRU00649"/>
    </source>
</evidence>
<evidence type="ECO:0000256" key="1">
    <source>
        <dbReference type="ARBA" id="ARBA00004123"/>
    </source>
</evidence>
<evidence type="ECO:0000256" key="7">
    <source>
        <dbReference type="SAM" id="MobiDB-lite"/>
    </source>
</evidence>
<keyword evidence="10" id="KW-0648">Protein biosynthesis</keyword>
<dbReference type="SUPFAM" id="SSF46942">
    <property type="entry name" value="Elongation factor TFIIS domain 2"/>
    <property type="match status" value="1"/>
</dbReference>
<feature type="compositionally biased region" description="Basic and acidic residues" evidence="7">
    <location>
        <begin position="80"/>
        <end position="95"/>
    </location>
</feature>
<reference evidence="10 11" key="1">
    <citation type="journal article" date="2020" name="Elife">
        <title>Loss of centromere function drives karyotype evolution in closely related Malassezia species.</title>
        <authorList>
            <person name="Sankaranarayanan S.R."/>
            <person name="Ianiri G."/>
            <person name="Coelho M.A."/>
            <person name="Reza M.H."/>
            <person name="Thimmappa B.C."/>
            <person name="Ganguly P."/>
            <person name="Vadnala R.N."/>
            <person name="Sun S."/>
            <person name="Siddharthan R."/>
            <person name="Tellgren-Roth C."/>
            <person name="Dawson T.L."/>
            <person name="Heitman J."/>
            <person name="Sanyal K."/>
        </authorList>
    </citation>
    <scope>NUCLEOTIDE SEQUENCE [LARGE SCALE GENOMIC DNA]</scope>
    <source>
        <strain evidence="10">CBS14141</strain>
    </source>
</reference>
<accession>A0ABY8EP51</accession>
<gene>
    <name evidence="10" type="primary">tfs1</name>
    <name evidence="10" type="ORF">GLX27_000772</name>
</gene>
<dbReference type="InterPro" id="IPR003618">
    <property type="entry name" value="TFIIS_cen_dom"/>
</dbReference>
<dbReference type="InterPro" id="IPR036575">
    <property type="entry name" value="TFIIS_cen_dom_sf"/>
</dbReference>
<dbReference type="PROSITE" id="PS51319">
    <property type="entry name" value="TFIIS_N"/>
    <property type="match status" value="1"/>
</dbReference>
<feature type="region of interest" description="Disordered" evidence="7">
    <location>
        <begin position="80"/>
        <end position="111"/>
    </location>
</feature>
<feature type="domain" description="TFIIS central" evidence="9">
    <location>
        <begin position="130"/>
        <end position="246"/>
    </location>
</feature>
<dbReference type="CDD" id="cd00183">
    <property type="entry name" value="TFIIS_I"/>
    <property type="match status" value="1"/>
</dbReference>
<dbReference type="PANTHER" id="PTHR11477:SF0">
    <property type="entry name" value="IP08861P-RELATED"/>
    <property type="match status" value="1"/>
</dbReference>
<evidence type="ECO:0000313" key="10">
    <source>
        <dbReference type="EMBL" id="WFD46143.1"/>
    </source>
</evidence>
<evidence type="ECO:0000256" key="2">
    <source>
        <dbReference type="ARBA" id="ARBA00022723"/>
    </source>
</evidence>
<keyword evidence="10" id="KW-0251">Elongation factor</keyword>
<feature type="region of interest" description="Disordered" evidence="7">
    <location>
        <begin position="222"/>
        <end position="280"/>
    </location>
</feature>
<keyword evidence="2" id="KW-0479">Metal-binding</keyword>
<feature type="region of interest" description="Disordered" evidence="7">
    <location>
        <begin position="1"/>
        <end position="23"/>
    </location>
</feature>
<dbReference type="PANTHER" id="PTHR11477">
    <property type="entry name" value="TRANSCRIPTION FACTOR S-II ZINC FINGER DOMAIN-CONTAINING PROTEIN"/>
    <property type="match status" value="1"/>
</dbReference>
<protein>
    <submittedName>
        <fullName evidence="10">Transcription elongation factor TFIIS</fullName>
    </submittedName>
</protein>
<feature type="compositionally biased region" description="Low complexity" evidence="7">
    <location>
        <begin position="96"/>
        <end position="111"/>
    </location>
</feature>
<keyword evidence="11" id="KW-1185">Reference proteome</keyword>
<dbReference type="Gene3D" id="1.20.930.10">
    <property type="entry name" value="Conserved domain common to transcription factors TFIIS, elongin A, CRSP70"/>
    <property type="match status" value="1"/>
</dbReference>
<dbReference type="InterPro" id="IPR017923">
    <property type="entry name" value="TFIIS_N"/>
</dbReference>
<dbReference type="Proteomes" id="UP000818624">
    <property type="component" value="Chromosome 1"/>
</dbReference>
<name>A0ABY8EP51_MALFU</name>
<proteinExistence type="predicted"/>
<dbReference type="Pfam" id="PF08711">
    <property type="entry name" value="Med26"/>
    <property type="match status" value="1"/>
</dbReference>